<dbReference type="AlphaFoldDB" id="A0A2T1HYH3"/>
<keyword evidence="2" id="KW-1185">Reference proteome</keyword>
<name>A0A2T1HYH3_9HYPH</name>
<reference evidence="2" key="1">
    <citation type="submission" date="2018-03" db="EMBL/GenBank/DDBJ databases">
        <authorList>
            <person name="Sun L."/>
            <person name="Liu H."/>
            <person name="Chen W."/>
            <person name="Huang K."/>
            <person name="Liu W."/>
            <person name="Gao X."/>
        </authorList>
    </citation>
    <scope>NUCLEOTIDE SEQUENCE [LARGE SCALE GENOMIC DNA]</scope>
    <source>
        <strain evidence="2">SH9</strain>
    </source>
</reference>
<dbReference type="RefSeq" id="WP_106335121.1">
    <property type="nucleotide sequence ID" value="NZ_PVZS01000002.1"/>
</dbReference>
<proteinExistence type="predicted"/>
<dbReference type="Proteomes" id="UP000239772">
    <property type="component" value="Unassembled WGS sequence"/>
</dbReference>
<accession>A0A2T1HYH3</accession>
<organism evidence="1 2">
    <name type="scientific">Alsobacter soli</name>
    <dbReference type="NCBI Taxonomy" id="2109933"/>
    <lineage>
        <taxon>Bacteria</taxon>
        <taxon>Pseudomonadati</taxon>
        <taxon>Pseudomonadota</taxon>
        <taxon>Alphaproteobacteria</taxon>
        <taxon>Hyphomicrobiales</taxon>
        <taxon>Alsobacteraceae</taxon>
        <taxon>Alsobacter</taxon>
    </lineage>
</organism>
<evidence type="ECO:0000313" key="2">
    <source>
        <dbReference type="Proteomes" id="UP000239772"/>
    </source>
</evidence>
<gene>
    <name evidence="1" type="ORF">SLNSH_02805</name>
</gene>
<comment type="caution">
    <text evidence="1">The sequence shown here is derived from an EMBL/GenBank/DDBJ whole genome shotgun (WGS) entry which is preliminary data.</text>
</comment>
<protein>
    <submittedName>
        <fullName evidence="1">Uncharacterized protein</fullName>
    </submittedName>
</protein>
<dbReference type="EMBL" id="PVZS01000002">
    <property type="protein sequence ID" value="PSC06743.1"/>
    <property type="molecule type" value="Genomic_DNA"/>
</dbReference>
<evidence type="ECO:0000313" key="1">
    <source>
        <dbReference type="EMBL" id="PSC06743.1"/>
    </source>
</evidence>
<sequence length="76" mass="8292">MSFIAWDDKPGVVMGTTIYVLSRHGSSWIPVTLDALDCLEVIGEAEFRLRFADWNLPPLPAEDTQKLAVGSAAITS</sequence>